<dbReference type="Proteomes" id="UP001152795">
    <property type="component" value="Unassembled WGS sequence"/>
</dbReference>
<evidence type="ECO:0000313" key="1">
    <source>
        <dbReference type="EMBL" id="CAB4036183.1"/>
    </source>
</evidence>
<organism evidence="1 2">
    <name type="scientific">Paramuricea clavata</name>
    <name type="common">Red gorgonian</name>
    <name type="synonym">Violescent sea-whip</name>
    <dbReference type="NCBI Taxonomy" id="317549"/>
    <lineage>
        <taxon>Eukaryota</taxon>
        <taxon>Metazoa</taxon>
        <taxon>Cnidaria</taxon>
        <taxon>Anthozoa</taxon>
        <taxon>Octocorallia</taxon>
        <taxon>Malacalcyonacea</taxon>
        <taxon>Plexauridae</taxon>
        <taxon>Paramuricea</taxon>
    </lineage>
</organism>
<dbReference type="OrthoDB" id="6016580at2759"/>
<name>A0A6S7LC71_PARCT</name>
<accession>A0A6S7LC71</accession>
<feature type="non-terminal residue" evidence="1">
    <location>
        <position position="1"/>
    </location>
</feature>
<dbReference type="PANTHER" id="PTHR47510">
    <property type="entry name" value="REVERSE TRANSCRIPTASE DOMAIN-CONTAINING PROTEIN"/>
    <property type="match status" value="1"/>
</dbReference>
<dbReference type="PROSITE" id="PS50878">
    <property type="entry name" value="RT_POL"/>
    <property type="match status" value="1"/>
</dbReference>
<dbReference type="InterPro" id="IPR036691">
    <property type="entry name" value="Endo/exonu/phosph_ase_sf"/>
</dbReference>
<reference evidence="1" key="1">
    <citation type="submission" date="2020-04" db="EMBL/GenBank/DDBJ databases">
        <authorList>
            <person name="Alioto T."/>
            <person name="Alioto T."/>
            <person name="Gomez Garrido J."/>
        </authorList>
    </citation>
    <scope>NUCLEOTIDE SEQUENCE</scope>
    <source>
        <strain evidence="1">A484AB</strain>
    </source>
</reference>
<dbReference type="SUPFAM" id="SSF56219">
    <property type="entry name" value="DNase I-like"/>
    <property type="match status" value="1"/>
</dbReference>
<dbReference type="InterPro" id="IPR043502">
    <property type="entry name" value="DNA/RNA_pol_sf"/>
</dbReference>
<evidence type="ECO:0000313" key="2">
    <source>
        <dbReference type="Proteomes" id="UP001152795"/>
    </source>
</evidence>
<dbReference type="CDD" id="cd01650">
    <property type="entry name" value="RT_nLTR_like"/>
    <property type="match status" value="1"/>
</dbReference>
<dbReference type="PANTHER" id="PTHR47510:SF3">
    <property type="entry name" value="ENDO_EXONUCLEASE_PHOSPHATASE DOMAIN-CONTAINING PROTEIN"/>
    <property type="match status" value="1"/>
</dbReference>
<comment type="caution">
    <text evidence="1">The sequence shown here is derived from an EMBL/GenBank/DDBJ whole genome shotgun (WGS) entry which is preliminary data.</text>
</comment>
<dbReference type="SUPFAM" id="SSF56672">
    <property type="entry name" value="DNA/RNA polymerases"/>
    <property type="match status" value="1"/>
</dbReference>
<sequence>MAFSRGFLCSRNLLIILYIYLILNGSIVKKQREKCLSCTSSILYVSELLACSRPVYNGNMRRKTVKHKPLGNSMYFLLGSRLFINTSIAIILLRLSGDIESNPGPVFEIPGCLKRGLKVSHLNVRSLLPKIDLVRMFISKNPFDVFTLSETWLKPTVTDAEINIPNYLITRQDRKDKAGGGTAIYVKESLPYRTRDDLCSKTIETCWIEIIRPQVDEVSVLQELSKLRTTKATGLDGISAKLLKDSAYIIAPYLTKIFNLSLRCGSFPDIWKKGRVTPIFKSGDPTSSNNYRPITILPTLSKLLERIVHHQVYNYLQEHKLLASQQFGFSSKLSTTIALAHFTEQILDNHDHRKITGAVSIDLRKAFDTVNHTILLEKLRTIGFTSSVLDWFCSYLSNRTQVTVINSSLSQPKPVTVGVPQGSILGPLLFLTYINDLPECLTHC</sequence>
<dbReference type="EMBL" id="CACRXK020021769">
    <property type="protein sequence ID" value="CAB4036183.1"/>
    <property type="molecule type" value="Genomic_DNA"/>
</dbReference>
<dbReference type="Pfam" id="PF00078">
    <property type="entry name" value="RVT_1"/>
    <property type="match status" value="1"/>
</dbReference>
<gene>
    <name evidence="1" type="ORF">PACLA_8A069285</name>
</gene>
<proteinExistence type="predicted"/>
<dbReference type="Gene3D" id="3.60.10.10">
    <property type="entry name" value="Endonuclease/exonuclease/phosphatase"/>
    <property type="match status" value="1"/>
</dbReference>
<dbReference type="AlphaFoldDB" id="A0A6S7LC71"/>
<keyword evidence="2" id="KW-1185">Reference proteome</keyword>
<protein>
    <submittedName>
        <fullName evidence="1">Uncharacterized protein</fullName>
    </submittedName>
</protein>
<dbReference type="InterPro" id="IPR000477">
    <property type="entry name" value="RT_dom"/>
</dbReference>